<organism evidence="1 2">
    <name type="scientific">Gossypium arboreum</name>
    <name type="common">Tree cotton</name>
    <name type="synonym">Gossypium nanking</name>
    <dbReference type="NCBI Taxonomy" id="29729"/>
    <lineage>
        <taxon>Eukaryota</taxon>
        <taxon>Viridiplantae</taxon>
        <taxon>Streptophyta</taxon>
        <taxon>Embryophyta</taxon>
        <taxon>Tracheophyta</taxon>
        <taxon>Spermatophyta</taxon>
        <taxon>Magnoliopsida</taxon>
        <taxon>eudicotyledons</taxon>
        <taxon>Gunneridae</taxon>
        <taxon>Pentapetalae</taxon>
        <taxon>rosids</taxon>
        <taxon>malvids</taxon>
        <taxon>Malvales</taxon>
        <taxon>Malvaceae</taxon>
        <taxon>Malvoideae</taxon>
        <taxon>Gossypium</taxon>
    </lineage>
</organism>
<dbReference type="EMBL" id="JARKNE010000001">
    <property type="protein sequence ID" value="KAK5846360.1"/>
    <property type="molecule type" value="Genomic_DNA"/>
</dbReference>
<dbReference type="PANTHER" id="PTHR33781:SF3">
    <property type="entry name" value="PROTEIN PHYTOCHROME KINASE SUBSTRATE 3"/>
    <property type="match status" value="1"/>
</dbReference>
<evidence type="ECO:0000313" key="1">
    <source>
        <dbReference type="EMBL" id="KAK5846360.1"/>
    </source>
</evidence>
<gene>
    <name evidence="1" type="ORF">PVK06_002645</name>
</gene>
<dbReference type="InterPro" id="IPR039615">
    <property type="entry name" value="PKS"/>
</dbReference>
<name>A0ABR0R437_GOSAR</name>
<proteinExistence type="predicted"/>
<protein>
    <recommendedName>
        <fullName evidence="3">Protein PHYTOCHROME KINASE SUBSTRATE 1-like</fullName>
    </recommendedName>
</protein>
<dbReference type="PANTHER" id="PTHR33781">
    <property type="entry name" value="PROTEIN PHYTOCHROME KINASE SUBSTRATE 1-RELATED"/>
    <property type="match status" value="1"/>
</dbReference>
<comment type="caution">
    <text evidence="1">The sequence shown here is derived from an EMBL/GenBank/DDBJ whole genome shotgun (WGS) entry which is preliminary data.</text>
</comment>
<dbReference type="Proteomes" id="UP001358586">
    <property type="component" value="Chromosome 1"/>
</dbReference>
<keyword evidence="2" id="KW-1185">Reference proteome</keyword>
<sequence>MKPANQHPEPEIAPRGEIEEGEIGVFGAEKYFNMELDDGECPKLYDKYSNQIDLHHMTLCASSETSWNIQSVSLPNFTRSRSENRRTKVDGRSFFSSLGSSGSSSDGKSVYLNQNVVHGKDYSKEHIRVDHRPIDMDGTKLVQAKFKVEDEFDTQIFDPRKSLEVFGSSGMNKGDIAKNLERKLCMLTWDAFPNAPTISSIYKSRLLGDDDDEHSEGSSDLFEIGNILGDGEASDGMSSCMMTPYAPSETSIQWSVVTASTAADCSVVSGYNDETKSAKSIRAPASKTTTKEAQRSRSGGILGCRRHKAVMVAESTAYRKRWIKAKLLLKKQSLLHLRDYKHTTLRWHLLFVFQTEDPKT</sequence>
<evidence type="ECO:0000313" key="2">
    <source>
        <dbReference type="Proteomes" id="UP001358586"/>
    </source>
</evidence>
<accession>A0ABR0R437</accession>
<reference evidence="1 2" key="1">
    <citation type="submission" date="2023-03" db="EMBL/GenBank/DDBJ databases">
        <title>WGS of Gossypium arboreum.</title>
        <authorList>
            <person name="Yu D."/>
        </authorList>
    </citation>
    <scope>NUCLEOTIDE SEQUENCE [LARGE SCALE GENOMIC DNA]</scope>
    <source>
        <tissue evidence="1">Leaf</tissue>
    </source>
</reference>
<evidence type="ECO:0008006" key="3">
    <source>
        <dbReference type="Google" id="ProtNLM"/>
    </source>
</evidence>